<sequence>MQRQDIIQLLHRYNTGTCNEREKALVEDWYLQYELKEIDDLGDHDCEADLDKIFKNLPVRPRKVRSLKTWYKVTAAAAIFIFITIALYFNYSPQLQQQRIIQKIASATTPGSNKAILVLNNGKQLVLTGANNGQLATQGNAAINKTADGKIVYRATKKSQLAPVIDYNTMLTPAGGTYSLTLSDGTKVTLDASSSIRYPVTFTGNERSVEITGQAYFEVAHNKAQPFRVSTNGQTVEVLGTHFNINAYTDEGATRTTLLEGSVKVSKGNRLAMLVPGQESVILSNAADIAIKNADTETVVAWKDGLFRFKRADLQTVMRQFARWYNVEVVYEGKISETAITGKVQRNANASHVLEILVKLGIKFRLDGKKIIIMQNS</sequence>
<keyword evidence="5" id="KW-1185">Reference proteome</keyword>
<dbReference type="Pfam" id="PF04773">
    <property type="entry name" value="FecR"/>
    <property type="match status" value="1"/>
</dbReference>
<name>A0A556M937_9SPHI</name>
<organism evidence="4 5">
    <name type="scientific">Mucilaginibacter corticis</name>
    <dbReference type="NCBI Taxonomy" id="2597670"/>
    <lineage>
        <taxon>Bacteria</taxon>
        <taxon>Pseudomonadati</taxon>
        <taxon>Bacteroidota</taxon>
        <taxon>Sphingobacteriia</taxon>
        <taxon>Sphingobacteriales</taxon>
        <taxon>Sphingobacteriaceae</taxon>
        <taxon>Mucilaginibacter</taxon>
    </lineage>
</organism>
<dbReference type="PANTHER" id="PTHR30273:SF2">
    <property type="entry name" value="PROTEIN FECR"/>
    <property type="match status" value="1"/>
</dbReference>
<dbReference type="GO" id="GO:0016989">
    <property type="term" value="F:sigma factor antagonist activity"/>
    <property type="evidence" value="ECO:0007669"/>
    <property type="project" value="TreeGrafter"/>
</dbReference>
<evidence type="ECO:0000256" key="1">
    <source>
        <dbReference type="SAM" id="Phobius"/>
    </source>
</evidence>
<dbReference type="Proteomes" id="UP000318733">
    <property type="component" value="Unassembled WGS sequence"/>
</dbReference>
<comment type="caution">
    <text evidence="4">The sequence shown here is derived from an EMBL/GenBank/DDBJ whole genome shotgun (WGS) entry which is preliminary data.</text>
</comment>
<evidence type="ECO:0000313" key="4">
    <source>
        <dbReference type="EMBL" id="TSJ36412.1"/>
    </source>
</evidence>
<accession>A0A556M937</accession>
<dbReference type="Gene3D" id="2.60.120.1440">
    <property type="match status" value="1"/>
</dbReference>
<evidence type="ECO:0000259" key="2">
    <source>
        <dbReference type="Pfam" id="PF04773"/>
    </source>
</evidence>
<protein>
    <submittedName>
        <fullName evidence="4">DUF4974 domain-containing protein</fullName>
    </submittedName>
</protein>
<keyword evidence="1" id="KW-1133">Transmembrane helix</keyword>
<dbReference type="AlphaFoldDB" id="A0A556M937"/>
<evidence type="ECO:0000259" key="3">
    <source>
        <dbReference type="Pfam" id="PF16344"/>
    </source>
</evidence>
<gene>
    <name evidence="4" type="ORF">FO440_23205</name>
</gene>
<feature type="domain" description="FecR protein" evidence="2">
    <location>
        <begin position="169"/>
        <end position="264"/>
    </location>
</feature>
<dbReference type="InterPro" id="IPR032508">
    <property type="entry name" value="FecR_C"/>
</dbReference>
<dbReference type="PANTHER" id="PTHR30273">
    <property type="entry name" value="PERIPLASMIC SIGNAL SENSOR AND SIGMA FACTOR ACTIVATOR FECR-RELATED"/>
    <property type="match status" value="1"/>
</dbReference>
<dbReference type="RefSeq" id="WP_144250703.1">
    <property type="nucleotide sequence ID" value="NZ_VLPK01000007.1"/>
</dbReference>
<reference evidence="4 5" key="1">
    <citation type="submission" date="2019-07" db="EMBL/GenBank/DDBJ databases">
        <authorList>
            <person name="Huq M.A."/>
        </authorList>
    </citation>
    <scope>NUCLEOTIDE SEQUENCE [LARGE SCALE GENOMIC DNA]</scope>
    <source>
        <strain evidence="4 5">MAH-19</strain>
    </source>
</reference>
<dbReference type="EMBL" id="VLPK01000007">
    <property type="protein sequence ID" value="TSJ36412.1"/>
    <property type="molecule type" value="Genomic_DNA"/>
</dbReference>
<dbReference type="InterPro" id="IPR012373">
    <property type="entry name" value="Ferrdict_sens_TM"/>
</dbReference>
<keyword evidence="1" id="KW-0472">Membrane</keyword>
<feature type="domain" description="Protein FecR C-terminal" evidence="3">
    <location>
        <begin position="307"/>
        <end position="373"/>
    </location>
</feature>
<dbReference type="Pfam" id="PF16344">
    <property type="entry name" value="FecR_C"/>
    <property type="match status" value="1"/>
</dbReference>
<dbReference type="OrthoDB" id="1099963at2"/>
<dbReference type="InterPro" id="IPR006860">
    <property type="entry name" value="FecR"/>
</dbReference>
<evidence type="ECO:0000313" key="5">
    <source>
        <dbReference type="Proteomes" id="UP000318733"/>
    </source>
</evidence>
<feature type="transmembrane region" description="Helical" evidence="1">
    <location>
        <begin position="70"/>
        <end position="91"/>
    </location>
</feature>
<keyword evidence="1" id="KW-0812">Transmembrane</keyword>
<dbReference type="PIRSF" id="PIRSF018266">
    <property type="entry name" value="FecR"/>
    <property type="match status" value="1"/>
</dbReference>
<proteinExistence type="predicted"/>
<dbReference type="Gene3D" id="3.55.50.30">
    <property type="match status" value="1"/>
</dbReference>